<dbReference type="AlphaFoldDB" id="A0A1I3LD39"/>
<dbReference type="Proteomes" id="UP000199111">
    <property type="component" value="Unassembled WGS sequence"/>
</dbReference>
<keyword evidence="1" id="KW-0472">Membrane</keyword>
<evidence type="ECO:0000256" key="1">
    <source>
        <dbReference type="SAM" id="Phobius"/>
    </source>
</evidence>
<organism evidence="2 3">
    <name type="scientific">Streptosporangium canum</name>
    <dbReference type="NCBI Taxonomy" id="324952"/>
    <lineage>
        <taxon>Bacteria</taxon>
        <taxon>Bacillati</taxon>
        <taxon>Actinomycetota</taxon>
        <taxon>Actinomycetes</taxon>
        <taxon>Streptosporangiales</taxon>
        <taxon>Streptosporangiaceae</taxon>
        <taxon>Streptosporangium</taxon>
    </lineage>
</organism>
<gene>
    <name evidence="2" type="ORF">SAMN05216275_105100</name>
</gene>
<reference evidence="3" key="1">
    <citation type="submission" date="2016-10" db="EMBL/GenBank/DDBJ databases">
        <authorList>
            <person name="Varghese N."/>
            <person name="Submissions S."/>
        </authorList>
    </citation>
    <scope>NUCLEOTIDE SEQUENCE [LARGE SCALE GENOMIC DNA]</scope>
    <source>
        <strain evidence="3">CGMCC 4.2126</strain>
    </source>
</reference>
<keyword evidence="1" id="KW-1133">Transmembrane helix</keyword>
<protein>
    <submittedName>
        <fullName evidence="2">Uncharacterized protein</fullName>
    </submittedName>
</protein>
<accession>A0A1I3LD39</accession>
<keyword evidence="3" id="KW-1185">Reference proteome</keyword>
<name>A0A1I3LD39_9ACTN</name>
<evidence type="ECO:0000313" key="3">
    <source>
        <dbReference type="Proteomes" id="UP000199111"/>
    </source>
</evidence>
<evidence type="ECO:0000313" key="2">
    <source>
        <dbReference type="EMBL" id="SFI82673.1"/>
    </source>
</evidence>
<keyword evidence="1" id="KW-0812">Transmembrane</keyword>
<sequence>MVEMMREPRWVTPRPTAAAAVVGLVLAVVLSAVAPSSWSGGWRPADADTSLWIPQTAGAHPSTAPRLVPGGTEHLPTVGQLRHLLGVSAMAVASVLVLLAWLNAGPAANPRRGVQRIVTLRSPPPS</sequence>
<dbReference type="EMBL" id="FOQY01000005">
    <property type="protein sequence ID" value="SFI82673.1"/>
    <property type="molecule type" value="Genomic_DNA"/>
</dbReference>
<feature type="transmembrane region" description="Helical" evidence="1">
    <location>
        <begin position="83"/>
        <end position="102"/>
    </location>
</feature>
<proteinExistence type="predicted"/>